<dbReference type="GO" id="GO:0051301">
    <property type="term" value="P:cell division"/>
    <property type="evidence" value="ECO:0007669"/>
    <property type="project" value="UniProtKB-KW"/>
</dbReference>
<dbReference type="InterPro" id="IPR007793">
    <property type="entry name" value="DivIVA_fam"/>
</dbReference>
<evidence type="ECO:0000256" key="3">
    <source>
        <dbReference type="ARBA" id="ARBA00022618"/>
    </source>
</evidence>
<dbReference type="EMBL" id="JQBL01000005">
    <property type="protein sequence ID" value="KRN50803.1"/>
    <property type="molecule type" value="Genomic_DNA"/>
</dbReference>
<keyword evidence="6" id="KW-0131">Cell cycle</keyword>
<keyword evidence="3" id="KW-0132">Cell division</keyword>
<keyword evidence="9" id="KW-1185">Reference proteome</keyword>
<dbReference type="Pfam" id="PF05103">
    <property type="entry name" value="DivIVA"/>
    <property type="match status" value="1"/>
</dbReference>
<evidence type="ECO:0000256" key="6">
    <source>
        <dbReference type="ARBA" id="ARBA00023306"/>
    </source>
</evidence>
<dbReference type="NCBIfam" id="TIGR03544">
    <property type="entry name" value="DivI1A_domain"/>
    <property type="match status" value="1"/>
</dbReference>
<dbReference type="GO" id="GO:0005737">
    <property type="term" value="C:cytoplasm"/>
    <property type="evidence" value="ECO:0007669"/>
    <property type="project" value="UniProtKB-SubCell"/>
</dbReference>
<name>A0A0R2HCM3_9FIRM</name>
<dbReference type="PANTHER" id="PTHR35794">
    <property type="entry name" value="CELL DIVISION PROTEIN DIVIVA"/>
    <property type="match status" value="1"/>
</dbReference>
<dbReference type="PANTHER" id="PTHR35794:SF1">
    <property type="entry name" value="CELL CYCLE PROTEIN GPSB"/>
    <property type="match status" value="1"/>
</dbReference>
<evidence type="ECO:0000256" key="5">
    <source>
        <dbReference type="ARBA" id="ARBA00023054"/>
    </source>
</evidence>
<dbReference type="PIRSF" id="PIRSF029938">
    <property type="entry name" value="UCP029938"/>
    <property type="match status" value="1"/>
</dbReference>
<dbReference type="InterPro" id="IPR019933">
    <property type="entry name" value="DivIVA_domain"/>
</dbReference>
<dbReference type="Gene3D" id="6.10.250.660">
    <property type="match status" value="1"/>
</dbReference>
<keyword evidence="4" id="KW-0133">Cell shape</keyword>
<evidence type="ECO:0000256" key="1">
    <source>
        <dbReference type="ARBA" id="ARBA00004496"/>
    </source>
</evidence>
<evidence type="ECO:0000256" key="2">
    <source>
        <dbReference type="ARBA" id="ARBA00022490"/>
    </source>
</evidence>
<protein>
    <recommendedName>
        <fullName evidence="10">DivIVA domain-containing protein</fullName>
    </recommendedName>
</protein>
<dbReference type="NCBIfam" id="NF010725">
    <property type="entry name" value="PRK14127.1"/>
    <property type="match status" value="1"/>
</dbReference>
<dbReference type="RefSeq" id="WP_029071144.1">
    <property type="nucleotide sequence ID" value="NZ_JNKN01000001.1"/>
</dbReference>
<evidence type="ECO:0000313" key="9">
    <source>
        <dbReference type="Proteomes" id="UP000051841"/>
    </source>
</evidence>
<keyword evidence="2" id="KW-0963">Cytoplasm</keyword>
<comment type="caution">
    <text evidence="8">The sequence shown here is derived from an EMBL/GenBank/DDBJ whole genome shotgun (WGS) entry which is preliminary data.</text>
</comment>
<keyword evidence="5 7" id="KW-0175">Coiled coil</keyword>
<dbReference type="PATRIC" id="fig|1410657.5.peg.1671"/>
<dbReference type="AlphaFoldDB" id="A0A0R2HCM3"/>
<comment type="subcellular location">
    <subcellularLocation>
        <location evidence="1">Cytoplasm</location>
    </subcellularLocation>
</comment>
<dbReference type="InterPro" id="IPR011229">
    <property type="entry name" value="Cell_cycle_GpsB"/>
</dbReference>
<organism evidence="8 9">
    <name type="scientific">Kandleria vitulina DSM 20405</name>
    <dbReference type="NCBI Taxonomy" id="1410657"/>
    <lineage>
        <taxon>Bacteria</taxon>
        <taxon>Bacillati</taxon>
        <taxon>Bacillota</taxon>
        <taxon>Erysipelotrichia</taxon>
        <taxon>Erysipelotrichales</taxon>
        <taxon>Coprobacillaceae</taxon>
        <taxon>Kandleria</taxon>
    </lineage>
</organism>
<evidence type="ECO:0000256" key="4">
    <source>
        <dbReference type="ARBA" id="ARBA00022960"/>
    </source>
</evidence>
<proteinExistence type="predicted"/>
<reference evidence="8 9" key="1">
    <citation type="journal article" date="2015" name="Genome Announc.">
        <title>Expanding the biotechnology potential of lactobacilli through comparative genomics of 213 strains and associated genera.</title>
        <authorList>
            <person name="Sun Z."/>
            <person name="Harris H.M."/>
            <person name="McCann A."/>
            <person name="Guo C."/>
            <person name="Argimon S."/>
            <person name="Zhang W."/>
            <person name="Yang X."/>
            <person name="Jeffery I.B."/>
            <person name="Cooney J.C."/>
            <person name="Kagawa T.F."/>
            <person name="Liu W."/>
            <person name="Song Y."/>
            <person name="Salvetti E."/>
            <person name="Wrobel A."/>
            <person name="Rasinkangas P."/>
            <person name="Parkhill J."/>
            <person name="Rea M.C."/>
            <person name="O'Sullivan O."/>
            <person name="Ritari J."/>
            <person name="Douillard F.P."/>
            <person name="Paul Ross R."/>
            <person name="Yang R."/>
            <person name="Briner A.E."/>
            <person name="Felis G.E."/>
            <person name="de Vos W.M."/>
            <person name="Barrangou R."/>
            <person name="Klaenhammer T.R."/>
            <person name="Caufield P.W."/>
            <person name="Cui Y."/>
            <person name="Zhang H."/>
            <person name="O'Toole P.W."/>
        </authorList>
    </citation>
    <scope>NUCLEOTIDE SEQUENCE [LARGE SCALE GENOMIC DNA]</scope>
    <source>
        <strain evidence="8 9">DSM 20405</strain>
    </source>
</reference>
<sequence>MENKIKLSPKKIVNKQFQIDSKGYNANEVDYFLDVVVADYENFAAMLNRAYDEIDTLQKTVSKLKAQVQSYENNAKAESAKNIESQMESNVDLLKRLSQLEKEVYSKKSE</sequence>
<feature type="coiled-coil region" evidence="7">
    <location>
        <begin position="47"/>
        <end position="103"/>
    </location>
</feature>
<dbReference type="GO" id="GO:0008360">
    <property type="term" value="P:regulation of cell shape"/>
    <property type="evidence" value="ECO:0007669"/>
    <property type="project" value="UniProtKB-KW"/>
</dbReference>
<dbReference type="Proteomes" id="UP000051841">
    <property type="component" value="Unassembled WGS sequence"/>
</dbReference>
<accession>A0A0R2HCM3</accession>
<evidence type="ECO:0008006" key="10">
    <source>
        <dbReference type="Google" id="ProtNLM"/>
    </source>
</evidence>
<evidence type="ECO:0000313" key="8">
    <source>
        <dbReference type="EMBL" id="KRN50803.1"/>
    </source>
</evidence>
<evidence type="ECO:0000256" key="7">
    <source>
        <dbReference type="SAM" id="Coils"/>
    </source>
</evidence>
<gene>
    <name evidence="8" type="ORF">IV49_GL001619</name>
</gene>